<dbReference type="SMART" id="SM00228">
    <property type="entry name" value="PDZ"/>
    <property type="match status" value="1"/>
</dbReference>
<dbReference type="SMART" id="SM00245">
    <property type="entry name" value="TSPc"/>
    <property type="match status" value="1"/>
</dbReference>
<dbReference type="KEGG" id="kol:Kole_0387"/>
<keyword evidence="3 5" id="KW-0378">Hydrolase</keyword>
<evidence type="ECO:0000256" key="4">
    <source>
        <dbReference type="ARBA" id="ARBA00022825"/>
    </source>
</evidence>
<proteinExistence type="inferred from homology"/>
<evidence type="ECO:0000256" key="3">
    <source>
        <dbReference type="ARBA" id="ARBA00022801"/>
    </source>
</evidence>
<dbReference type="RefSeq" id="WP_012744899.1">
    <property type="nucleotide sequence ID" value="NC_012785.1"/>
</dbReference>
<dbReference type="eggNOG" id="COG0793">
    <property type="taxonomic scope" value="Bacteria"/>
</dbReference>
<accession>C5CDU3</accession>
<dbReference type="CDD" id="cd06782">
    <property type="entry name" value="cpPDZ_CPP-like"/>
    <property type="match status" value="1"/>
</dbReference>
<dbReference type="Gene3D" id="3.30.750.44">
    <property type="match status" value="1"/>
</dbReference>
<dbReference type="PROSITE" id="PS50106">
    <property type="entry name" value="PDZ"/>
    <property type="match status" value="1"/>
</dbReference>
<evidence type="ECO:0000256" key="5">
    <source>
        <dbReference type="RuleBase" id="RU004404"/>
    </source>
</evidence>
<organism evidence="7 8">
    <name type="scientific">Kosmotoga olearia (strain ATCC BAA-1733 / DSM 21960 / TBF 19.5.1)</name>
    <dbReference type="NCBI Taxonomy" id="521045"/>
    <lineage>
        <taxon>Bacteria</taxon>
        <taxon>Thermotogati</taxon>
        <taxon>Thermotogota</taxon>
        <taxon>Thermotogae</taxon>
        <taxon>Kosmotogales</taxon>
        <taxon>Kosmotogaceae</taxon>
        <taxon>Kosmotoga</taxon>
    </lineage>
</organism>
<dbReference type="CDD" id="cd07560">
    <property type="entry name" value="Peptidase_S41_CPP"/>
    <property type="match status" value="1"/>
</dbReference>
<dbReference type="NCBIfam" id="TIGR00225">
    <property type="entry name" value="prc"/>
    <property type="match status" value="1"/>
</dbReference>
<dbReference type="Proteomes" id="UP000002382">
    <property type="component" value="Chromosome"/>
</dbReference>
<keyword evidence="8" id="KW-1185">Reference proteome</keyword>
<dbReference type="GO" id="GO:0030288">
    <property type="term" value="C:outer membrane-bounded periplasmic space"/>
    <property type="evidence" value="ECO:0007669"/>
    <property type="project" value="TreeGrafter"/>
</dbReference>
<sequence length="407" mass="44905">MKRIVKSVLIVGIIAVVFVLSAFKALTYDEMLNKFQPVFEIISYVQHSYYDIEKVDYDKVLDETLKGVMKGLDDPFAWYFTPVQKTENKIDTESKYGGIGAVVQYNTKYDALEVVAPMVGSPAERVGLKVGDIIFEVDGHKVSETGYYESVNLLRGKPGTDVTVKVYRKGEDEPLVFTITRAEIEIKTVKYSAIDYNNHRIGYVRITHFSEPTYNEFQKAMFSLLEADGLIIDLRNNPGGLLGSVLNISSLLIPEGLPVITIRDRNGEERIYRSWGSNFSDFIKGKPIVVLVNGGSASASEILTGALKDHKIATVVGTKTFGKAAVQTVYDLSNGGEIWLPTAHYFTPSGSDIHLKGIEPDITVEASETSTNDGRELTVSKVQLDPETDVQLKTALEIIADKLGGAE</sequence>
<gene>
    <name evidence="7" type="ordered locus">Kole_0387</name>
</gene>
<comment type="similarity">
    <text evidence="1 5">Belongs to the peptidase S41A family.</text>
</comment>
<dbReference type="EC" id="3.4.21.102" evidence="7"/>
<dbReference type="EMBL" id="CP001634">
    <property type="protein sequence ID" value="ACR79112.1"/>
    <property type="molecule type" value="Genomic_DNA"/>
</dbReference>
<evidence type="ECO:0000313" key="7">
    <source>
        <dbReference type="EMBL" id="ACR79112.1"/>
    </source>
</evidence>
<dbReference type="FunFam" id="2.30.42.10:FF:000063">
    <property type="entry name" value="Peptidase, S41 family"/>
    <property type="match status" value="1"/>
</dbReference>
<dbReference type="OrthoDB" id="9812068at2"/>
<evidence type="ECO:0000256" key="2">
    <source>
        <dbReference type="ARBA" id="ARBA00022670"/>
    </source>
</evidence>
<reference evidence="7 8" key="1">
    <citation type="submission" date="2009-06" db="EMBL/GenBank/DDBJ databases">
        <title>Complete sequence of Thermotogales bacterium TBF 19.5.1.</title>
        <authorList>
            <consortium name="US DOE Joint Genome Institute"/>
            <person name="Lucas S."/>
            <person name="Copeland A."/>
            <person name="Lapidus A."/>
            <person name="Glavina del Rio T."/>
            <person name="Tice H."/>
            <person name="Bruce D."/>
            <person name="Goodwin L."/>
            <person name="Pitluck S."/>
            <person name="Chertkov O."/>
            <person name="Brettin T."/>
            <person name="Detter J.C."/>
            <person name="Han C."/>
            <person name="Schmutz J."/>
            <person name="Larimer F."/>
            <person name="Land M."/>
            <person name="Hauser L."/>
            <person name="Kyrpides N."/>
            <person name="Ovchinnikova G."/>
            <person name="Noll K."/>
        </authorList>
    </citation>
    <scope>NUCLEOTIDE SEQUENCE [LARGE SCALE GENOMIC DNA]</scope>
    <source>
        <strain evidence="8">ATCC BAA-1733 / DSM 21960 / TBF 19.5.1</strain>
    </source>
</reference>
<dbReference type="PANTHER" id="PTHR32060:SF30">
    <property type="entry name" value="CARBOXY-TERMINAL PROCESSING PROTEASE CTPA"/>
    <property type="match status" value="1"/>
</dbReference>
<keyword evidence="2 5" id="KW-0645">Protease</keyword>
<dbReference type="InterPro" id="IPR029045">
    <property type="entry name" value="ClpP/crotonase-like_dom_sf"/>
</dbReference>
<dbReference type="InterPro" id="IPR036034">
    <property type="entry name" value="PDZ_sf"/>
</dbReference>
<feature type="domain" description="PDZ" evidence="6">
    <location>
        <begin position="87"/>
        <end position="155"/>
    </location>
</feature>
<evidence type="ECO:0000256" key="1">
    <source>
        <dbReference type="ARBA" id="ARBA00009179"/>
    </source>
</evidence>
<dbReference type="GO" id="GO:0007165">
    <property type="term" value="P:signal transduction"/>
    <property type="evidence" value="ECO:0007669"/>
    <property type="project" value="TreeGrafter"/>
</dbReference>
<dbReference type="AlphaFoldDB" id="C5CDU3"/>
<dbReference type="HOGENOM" id="CLU_017295_3_0_0"/>
<keyword evidence="4 5" id="KW-0720">Serine protease</keyword>
<evidence type="ECO:0000259" key="6">
    <source>
        <dbReference type="PROSITE" id="PS50106"/>
    </source>
</evidence>
<dbReference type="MEROPS" id="S41.004"/>
<dbReference type="InterPro" id="IPR005151">
    <property type="entry name" value="Tail-specific_protease"/>
</dbReference>
<dbReference type="GO" id="GO:0006508">
    <property type="term" value="P:proteolysis"/>
    <property type="evidence" value="ECO:0007669"/>
    <property type="project" value="UniProtKB-KW"/>
</dbReference>
<dbReference type="Pfam" id="PF03572">
    <property type="entry name" value="Peptidase_S41"/>
    <property type="match status" value="1"/>
</dbReference>
<dbReference type="InterPro" id="IPR001478">
    <property type="entry name" value="PDZ"/>
</dbReference>
<dbReference type="PANTHER" id="PTHR32060">
    <property type="entry name" value="TAIL-SPECIFIC PROTEASE"/>
    <property type="match status" value="1"/>
</dbReference>
<evidence type="ECO:0000313" key="8">
    <source>
        <dbReference type="Proteomes" id="UP000002382"/>
    </source>
</evidence>
<protein>
    <submittedName>
        <fullName evidence="7">Carboxyl-terminal protease</fullName>
        <ecNumber evidence="7">3.4.21.102</ecNumber>
    </submittedName>
</protein>
<dbReference type="STRING" id="521045.Kole_0387"/>
<dbReference type="Pfam" id="PF13180">
    <property type="entry name" value="PDZ_2"/>
    <property type="match status" value="1"/>
</dbReference>
<dbReference type="InterPro" id="IPR004447">
    <property type="entry name" value="Peptidase_S41A"/>
</dbReference>
<dbReference type="Gene3D" id="2.30.42.10">
    <property type="match status" value="1"/>
</dbReference>
<dbReference type="Gene3D" id="3.90.226.10">
    <property type="entry name" value="2-enoyl-CoA Hydratase, Chain A, domain 1"/>
    <property type="match status" value="1"/>
</dbReference>
<name>C5CDU3_KOSOT</name>
<dbReference type="SUPFAM" id="SSF50156">
    <property type="entry name" value="PDZ domain-like"/>
    <property type="match status" value="1"/>
</dbReference>
<dbReference type="GO" id="GO:0004252">
    <property type="term" value="F:serine-type endopeptidase activity"/>
    <property type="evidence" value="ECO:0007669"/>
    <property type="project" value="UniProtKB-EC"/>
</dbReference>
<reference evidence="7 8" key="2">
    <citation type="journal article" date="2011" name="J. Bacteriol.">
        <title>Genome Sequence of Kosmotoga olearia Strain TBF 19.5.1, a Thermophilic Bacterium with a Wide Growth Temperature Range, Isolated from the Troll B Oil Platform in the North Sea.</title>
        <authorList>
            <person name="Swithers K.S."/>
            <person name="Dipippo J.L."/>
            <person name="Bruce D.C."/>
            <person name="Detter C."/>
            <person name="Tapia R."/>
            <person name="Han S."/>
            <person name="Goodwin L.A."/>
            <person name="Han J."/>
            <person name="Woyke T."/>
            <person name="Pitluck S."/>
            <person name="Pennacchio L."/>
            <person name="Nolan M."/>
            <person name="Mikhailova N."/>
            <person name="Land M.L."/>
            <person name="Nesbo C.L."/>
            <person name="Gogarten J.P."/>
            <person name="Noll K.M."/>
        </authorList>
    </citation>
    <scope>NUCLEOTIDE SEQUENCE [LARGE SCALE GENOMIC DNA]</scope>
    <source>
        <strain evidence="8">ATCC BAA-1733 / DSM 21960 / TBF 19.5.1</strain>
    </source>
</reference>
<dbReference type="SUPFAM" id="SSF52096">
    <property type="entry name" value="ClpP/crotonase"/>
    <property type="match status" value="1"/>
</dbReference>